<evidence type="ECO:0000313" key="2">
    <source>
        <dbReference type="Proteomes" id="UP000806577"/>
    </source>
</evidence>
<sequence length="230" mass="26350">MANHEKSYLQHFGDHLREEATQRGVTFERFDLDGQDRKMLADMVFTDYDYFVLVEGKNSQKDIASERNKIERVNRLCHGLAANRNMLALHDACHFIAWRNSNSKKIELDIYRNQACTAAVLGMECKLPVPNLNSGNPFKLNIFSAGFFHMPPPPKYAIKRSDFERYVQWLVTTVTAGGSSEVELVGRKYDEDGDVMSVTLPSLKEVYQLLDEYRSGPRDSYKTRTKGPKT</sequence>
<accession>A0A9Q2EUX8</accession>
<keyword evidence="2" id="KW-1185">Reference proteome</keyword>
<reference evidence="1 2" key="1">
    <citation type="journal article" date="2021" name="Int. J. Syst. Evol. Microbiol.">
        <title>&lt;i&gt;Pectobacterium quasiaquaticum&lt;/i&gt; sp. nov., isolated from waterways.</title>
        <authorList>
            <person name="Ben Moussa H."/>
            <person name="Pedron J."/>
            <person name="Bertrand C."/>
            <person name="Hecquet A."/>
            <person name="Barny M.A."/>
        </authorList>
    </citation>
    <scope>NUCLEOTIDE SEQUENCE [LARGE SCALE GENOMIC DNA]</scope>
    <source>
        <strain evidence="1 2">A477-S1-J17</strain>
    </source>
</reference>
<dbReference type="KEGG" id="pqu:IG609_011495"/>
<proteinExistence type="predicted"/>
<organism evidence="1 2">
    <name type="scientific">Pectobacterium quasiaquaticum</name>
    <dbReference type="NCBI Taxonomy" id="2774015"/>
    <lineage>
        <taxon>Bacteria</taxon>
        <taxon>Pseudomonadati</taxon>
        <taxon>Pseudomonadota</taxon>
        <taxon>Gammaproteobacteria</taxon>
        <taxon>Enterobacterales</taxon>
        <taxon>Pectobacteriaceae</taxon>
        <taxon>Pectobacterium</taxon>
    </lineage>
</organism>
<dbReference type="RefSeq" id="WP_039551836.1">
    <property type="nucleotide sequence ID" value="NZ_CP065177.1"/>
</dbReference>
<gene>
    <name evidence="1" type="ORF">IG609_011495</name>
</gene>
<dbReference type="AlphaFoldDB" id="A0A9Q2EUX8"/>
<dbReference type="Proteomes" id="UP000806577">
    <property type="component" value="Chromosome"/>
</dbReference>
<name>A0A9Q2EUX8_9GAMM</name>
<protein>
    <submittedName>
        <fullName evidence="1">Uncharacterized protein</fullName>
    </submittedName>
</protein>
<dbReference type="EMBL" id="CP065177">
    <property type="protein sequence ID" value="URG47458.1"/>
    <property type="molecule type" value="Genomic_DNA"/>
</dbReference>
<evidence type="ECO:0000313" key="1">
    <source>
        <dbReference type="EMBL" id="URG47458.1"/>
    </source>
</evidence>